<reference evidence="2" key="2">
    <citation type="submission" date="2020-05" db="UniProtKB">
        <authorList>
            <consortium name="EnsemblMetazoa"/>
        </authorList>
    </citation>
    <scope>IDENTIFICATION</scope>
    <source>
        <strain evidence="2">maculatus3</strain>
    </source>
</reference>
<keyword evidence="3" id="KW-1185">Reference proteome</keyword>
<organism evidence="2 3">
    <name type="scientific">Anopheles maculatus</name>
    <dbReference type="NCBI Taxonomy" id="74869"/>
    <lineage>
        <taxon>Eukaryota</taxon>
        <taxon>Metazoa</taxon>
        <taxon>Ecdysozoa</taxon>
        <taxon>Arthropoda</taxon>
        <taxon>Hexapoda</taxon>
        <taxon>Insecta</taxon>
        <taxon>Pterygota</taxon>
        <taxon>Neoptera</taxon>
        <taxon>Endopterygota</taxon>
        <taxon>Diptera</taxon>
        <taxon>Nematocera</taxon>
        <taxon>Culicoidea</taxon>
        <taxon>Culicidae</taxon>
        <taxon>Anophelinae</taxon>
        <taxon>Anopheles</taxon>
        <taxon>Anopheles maculatus group</taxon>
    </lineage>
</organism>
<name>A0A182T6R0_9DIPT</name>
<keyword evidence="1" id="KW-0175">Coiled coil</keyword>
<evidence type="ECO:0008006" key="4">
    <source>
        <dbReference type="Google" id="ProtNLM"/>
    </source>
</evidence>
<dbReference type="AlphaFoldDB" id="A0A182T6R0"/>
<protein>
    <recommendedName>
        <fullName evidence="4">Vacuole membrane protein 1</fullName>
    </recommendedName>
</protein>
<dbReference type="Proteomes" id="UP000075901">
    <property type="component" value="Unassembled WGS sequence"/>
</dbReference>
<evidence type="ECO:0000313" key="2">
    <source>
        <dbReference type="EnsemblMetazoa" id="AMAM020764-PA"/>
    </source>
</evidence>
<evidence type="ECO:0000256" key="1">
    <source>
        <dbReference type="SAM" id="Coils"/>
    </source>
</evidence>
<accession>A0A182T6R0</accession>
<proteinExistence type="predicted"/>
<feature type="coiled-coil region" evidence="1">
    <location>
        <begin position="51"/>
        <end position="78"/>
    </location>
</feature>
<reference evidence="3" key="1">
    <citation type="submission" date="2013-09" db="EMBL/GenBank/DDBJ databases">
        <title>The Genome Sequence of Anopheles maculatus species B.</title>
        <authorList>
            <consortium name="The Broad Institute Genomics Platform"/>
            <person name="Neafsey D.E."/>
            <person name="Besansky N."/>
            <person name="Howell P."/>
            <person name="Walton C."/>
            <person name="Young S.K."/>
            <person name="Zeng Q."/>
            <person name="Gargeya S."/>
            <person name="Fitzgerald M."/>
            <person name="Haas B."/>
            <person name="Abouelleil A."/>
            <person name="Allen A.W."/>
            <person name="Alvarado L."/>
            <person name="Arachchi H.M."/>
            <person name="Berlin A.M."/>
            <person name="Chapman S.B."/>
            <person name="Gainer-Dewar J."/>
            <person name="Goldberg J."/>
            <person name="Griggs A."/>
            <person name="Gujja S."/>
            <person name="Hansen M."/>
            <person name="Howarth C."/>
            <person name="Imamovic A."/>
            <person name="Ireland A."/>
            <person name="Larimer J."/>
            <person name="McCowan C."/>
            <person name="Murphy C."/>
            <person name="Pearson M."/>
            <person name="Poon T.W."/>
            <person name="Priest M."/>
            <person name="Roberts A."/>
            <person name="Saif S."/>
            <person name="Shea T."/>
            <person name="Sisk P."/>
            <person name="Sykes S."/>
            <person name="Wortman J."/>
            <person name="Nusbaum C."/>
            <person name="Birren B."/>
        </authorList>
    </citation>
    <scope>NUCLEOTIDE SEQUENCE [LARGE SCALE GENOMIC DNA]</scope>
    <source>
        <strain evidence="3">maculatus3</strain>
    </source>
</reference>
<sequence>MNRILCPDDNVPKNLIIPSLWSIMAKVRYEAFLWGAGTALGELPPYFMAKAARLSGNNAEELENLQELEKLQKRKEKGEKIGLFDKGKLMMEDIVERVGFFGILLCASIPNPLFDLAGITCGHFLVPFWKFFGATLIGKAVYVCKNLLKDFSKVKNNASIEIIINSR</sequence>
<dbReference type="VEuPathDB" id="VectorBase:AMAM020764"/>
<dbReference type="EnsemblMetazoa" id="AMAM020764-RA">
    <property type="protein sequence ID" value="AMAM020764-PA"/>
    <property type="gene ID" value="AMAM020764"/>
</dbReference>
<evidence type="ECO:0000313" key="3">
    <source>
        <dbReference type="Proteomes" id="UP000075901"/>
    </source>
</evidence>